<reference evidence="2" key="1">
    <citation type="journal article" date="2022" name="Nat. Commun.">
        <title>Chromosome evolution and the genetic basis of agronomically important traits in greater yam.</title>
        <authorList>
            <person name="Bredeson J.V."/>
            <person name="Lyons J.B."/>
            <person name="Oniyinde I.O."/>
            <person name="Okereke N.R."/>
            <person name="Kolade O."/>
            <person name="Nnabue I."/>
            <person name="Nwadili C.O."/>
            <person name="Hribova E."/>
            <person name="Parker M."/>
            <person name="Nwogha J."/>
            <person name="Shu S."/>
            <person name="Carlson J."/>
            <person name="Kariba R."/>
            <person name="Muthemba S."/>
            <person name="Knop K."/>
            <person name="Barton G.J."/>
            <person name="Sherwood A.V."/>
            <person name="Lopez-Montes A."/>
            <person name="Asiedu R."/>
            <person name="Jamnadass R."/>
            <person name="Muchugi A."/>
            <person name="Goodstein D."/>
            <person name="Egesi C.N."/>
            <person name="Featherston J."/>
            <person name="Asfaw A."/>
            <person name="Simpson G.G."/>
            <person name="Dolezel J."/>
            <person name="Hendre P.S."/>
            <person name="Van Deynze A."/>
            <person name="Kumar P.L."/>
            <person name="Obidiegwu J.E."/>
            <person name="Bhattacharjee R."/>
            <person name="Rokhsar D.S."/>
        </authorList>
    </citation>
    <scope>NUCLEOTIDE SEQUENCE [LARGE SCALE GENOMIC DNA]</scope>
    <source>
        <strain evidence="2">cv. TDa95/00328</strain>
    </source>
</reference>
<protein>
    <submittedName>
        <fullName evidence="1">Beta-beta-alpha zinc fingers domain-containing protein</fullName>
    </submittedName>
</protein>
<dbReference type="Proteomes" id="UP000827976">
    <property type="component" value="Chromosome 18"/>
</dbReference>
<evidence type="ECO:0000313" key="1">
    <source>
        <dbReference type="EMBL" id="KAH7656555.1"/>
    </source>
</evidence>
<proteinExistence type="predicted"/>
<organism evidence="1 2">
    <name type="scientific">Dioscorea alata</name>
    <name type="common">Purple yam</name>
    <dbReference type="NCBI Taxonomy" id="55571"/>
    <lineage>
        <taxon>Eukaryota</taxon>
        <taxon>Viridiplantae</taxon>
        <taxon>Streptophyta</taxon>
        <taxon>Embryophyta</taxon>
        <taxon>Tracheophyta</taxon>
        <taxon>Spermatophyta</taxon>
        <taxon>Magnoliopsida</taxon>
        <taxon>Liliopsida</taxon>
        <taxon>Dioscoreales</taxon>
        <taxon>Dioscoreaceae</taxon>
        <taxon>Dioscorea</taxon>
    </lineage>
</organism>
<evidence type="ECO:0000313" key="2">
    <source>
        <dbReference type="Proteomes" id="UP000827976"/>
    </source>
</evidence>
<dbReference type="EMBL" id="CM037028">
    <property type="protein sequence ID" value="KAH7656555.1"/>
    <property type="molecule type" value="Genomic_DNA"/>
</dbReference>
<sequence>MPMSEQEPRDFMTVDSFSQLPFIRPSPSGLHKPPPSSSSSSAIRLFGIEFPHNSTDEQSQQQQQQQQQDQQQDQEVVHLIDQTNSTTTSTPNGDINTTRKFECHYCCRNFPTSQALGGHQNAHKRERQHAKRAHLHSAMASLHNHHSNNAHVYGVYNYHRLISSMPSATRFGLGHVFEPPSSSSWSPPGVQFYGGLGSVSQPINGSPLPGLWRVSGATPASKIFPGDGDHAFSTTTFNAFSSSSSSSPSSPSSSMVRSKENLSLDLHL</sequence>
<name>A0ACB7U8A7_DIOAL</name>
<accession>A0ACB7U8A7</accession>
<gene>
    <name evidence="1" type="ORF">IHE45_18G082000</name>
</gene>
<keyword evidence="2" id="KW-1185">Reference proteome</keyword>
<comment type="caution">
    <text evidence="1">The sequence shown here is derived from an EMBL/GenBank/DDBJ whole genome shotgun (WGS) entry which is preliminary data.</text>
</comment>